<feature type="domain" description="IrrE N-terminal-like" evidence="1">
    <location>
        <begin position="57"/>
        <end position="154"/>
    </location>
</feature>
<gene>
    <name evidence="2" type="ORF">FZC78_19330</name>
</gene>
<reference evidence="2 3" key="1">
    <citation type="submission" date="2019-08" db="EMBL/GenBank/DDBJ databases">
        <title>Bacillus genomes from the desert of Cuatro Cienegas, Coahuila.</title>
        <authorList>
            <person name="Olmedo-Alvarez G."/>
        </authorList>
    </citation>
    <scope>NUCLEOTIDE SEQUENCE [LARGE SCALE GENOMIC DNA]</scope>
    <source>
        <strain evidence="2 3">CH34_1T</strain>
    </source>
</reference>
<proteinExistence type="predicted"/>
<dbReference type="OrthoDB" id="2417909at2"/>
<dbReference type="InterPro" id="IPR010359">
    <property type="entry name" value="IrrE_HExxH"/>
</dbReference>
<comment type="caution">
    <text evidence="2">The sequence shown here is derived from an EMBL/GenBank/DDBJ whole genome shotgun (WGS) entry which is preliminary data.</text>
</comment>
<dbReference type="Proteomes" id="UP000322267">
    <property type="component" value="Unassembled WGS sequence"/>
</dbReference>
<protein>
    <submittedName>
        <fullName evidence="2">ImmA/IrrE family metallo-endopeptidase</fullName>
    </submittedName>
</protein>
<dbReference type="Pfam" id="PF06114">
    <property type="entry name" value="Peptidase_M78"/>
    <property type="match status" value="1"/>
</dbReference>
<dbReference type="AlphaFoldDB" id="A0A5D4NLN8"/>
<evidence type="ECO:0000259" key="1">
    <source>
        <dbReference type="Pfam" id="PF06114"/>
    </source>
</evidence>
<evidence type="ECO:0000313" key="3">
    <source>
        <dbReference type="Proteomes" id="UP000322267"/>
    </source>
</evidence>
<organism evidence="2 3">
    <name type="scientific">Rossellomorea vietnamensis</name>
    <dbReference type="NCBI Taxonomy" id="218284"/>
    <lineage>
        <taxon>Bacteria</taxon>
        <taxon>Bacillati</taxon>
        <taxon>Bacillota</taxon>
        <taxon>Bacilli</taxon>
        <taxon>Bacillales</taxon>
        <taxon>Bacillaceae</taxon>
        <taxon>Rossellomorea</taxon>
    </lineage>
</organism>
<accession>A0A5D4NLN8</accession>
<sequence length="174" mass="20681">MFFEVSCLDYYKTTILEDWITKKYTRMGITLPSHINIKYIARRFDIFINASKLKTTHYIVGRCRVISLENGLTEEEKREAFFHEFCHIQRHAGVQSNMPNPFRELQEWDATAFTLYAAIPFHMIKYIPFEEPGCIEETARLFRVTPELAEKRISQILRRSSNYAMESFNTTKYK</sequence>
<name>A0A5D4NLN8_9BACI</name>
<evidence type="ECO:0000313" key="2">
    <source>
        <dbReference type="EMBL" id="TYS14306.1"/>
    </source>
</evidence>
<dbReference type="EMBL" id="VTEI01000014">
    <property type="protein sequence ID" value="TYS14306.1"/>
    <property type="molecule type" value="Genomic_DNA"/>
</dbReference>